<protein>
    <submittedName>
        <fullName evidence="1">Uncharacterized protein</fullName>
    </submittedName>
</protein>
<dbReference type="EMBL" id="JAHRIP010085497">
    <property type="protein sequence ID" value="MEQ2314542.1"/>
    <property type="molecule type" value="Genomic_DNA"/>
</dbReference>
<evidence type="ECO:0000313" key="2">
    <source>
        <dbReference type="Proteomes" id="UP001469553"/>
    </source>
</evidence>
<gene>
    <name evidence="1" type="ORF">AMECASPLE_013224</name>
</gene>
<comment type="caution">
    <text evidence="1">The sequence shown here is derived from an EMBL/GenBank/DDBJ whole genome shotgun (WGS) entry which is preliminary data.</text>
</comment>
<accession>A0ABV1A985</accession>
<reference evidence="1 2" key="1">
    <citation type="submission" date="2021-06" db="EMBL/GenBank/DDBJ databases">
        <authorList>
            <person name="Palmer J.M."/>
        </authorList>
    </citation>
    <scope>NUCLEOTIDE SEQUENCE [LARGE SCALE GENOMIC DNA]</scope>
    <source>
        <strain evidence="1 2">AS_MEX2019</strain>
        <tissue evidence="1">Muscle</tissue>
    </source>
</reference>
<evidence type="ECO:0000313" key="1">
    <source>
        <dbReference type="EMBL" id="MEQ2314542.1"/>
    </source>
</evidence>
<organism evidence="1 2">
    <name type="scientific">Ameca splendens</name>
    <dbReference type="NCBI Taxonomy" id="208324"/>
    <lineage>
        <taxon>Eukaryota</taxon>
        <taxon>Metazoa</taxon>
        <taxon>Chordata</taxon>
        <taxon>Craniata</taxon>
        <taxon>Vertebrata</taxon>
        <taxon>Euteleostomi</taxon>
        <taxon>Actinopterygii</taxon>
        <taxon>Neopterygii</taxon>
        <taxon>Teleostei</taxon>
        <taxon>Neoteleostei</taxon>
        <taxon>Acanthomorphata</taxon>
        <taxon>Ovalentaria</taxon>
        <taxon>Atherinomorphae</taxon>
        <taxon>Cyprinodontiformes</taxon>
        <taxon>Goodeidae</taxon>
        <taxon>Ameca</taxon>
    </lineage>
</organism>
<proteinExistence type="predicted"/>
<name>A0ABV1A985_9TELE</name>
<dbReference type="Proteomes" id="UP001469553">
    <property type="component" value="Unassembled WGS sequence"/>
</dbReference>
<sequence length="82" mass="8965">MEMVGSSSLLTGVTHGAFCCFMVPPVGCQLLVKLTDYMPRPEPITLTRLQQDEQVLVAIRSRHTWNVSEKGSVLPPTSPPQG</sequence>
<keyword evidence="2" id="KW-1185">Reference proteome</keyword>